<name>A0A9W6JWS9_9HYPH</name>
<organism evidence="10 11">
    <name type="scientific">Ancylobacter defluvii</name>
    <dbReference type="NCBI Taxonomy" id="1282440"/>
    <lineage>
        <taxon>Bacteria</taxon>
        <taxon>Pseudomonadati</taxon>
        <taxon>Pseudomonadota</taxon>
        <taxon>Alphaproteobacteria</taxon>
        <taxon>Hyphomicrobiales</taxon>
        <taxon>Xanthobacteraceae</taxon>
        <taxon>Ancylobacter</taxon>
    </lineage>
</organism>
<dbReference type="GO" id="GO:0005886">
    <property type="term" value="C:plasma membrane"/>
    <property type="evidence" value="ECO:0007669"/>
    <property type="project" value="UniProtKB-SubCell"/>
</dbReference>
<evidence type="ECO:0000313" key="10">
    <source>
        <dbReference type="EMBL" id="GLK83729.1"/>
    </source>
</evidence>
<sequence>MTIAASRPTPATLAGRLGALVVHAWQSQTLTRLCSIVLFAGLTAWVLVVFRDYGISNDEPVQHTYGQLLWQWYGSGFKDDRAFHYINLYLYGGLFDLIAAGLEPYISLPVYDLRHLISACFGLAGLVAVWRWTRLLAGEKTAILAVAMLAVTGMYGGAMFTHTKDVPFAATMAWSLYFITCVAAALPGLPSWRMVAGLGFAVGCALGLRVGGVFAVFYLGLTIAVAGAIHRDLRLILRLVMRLIPAGLIAAAVTALAWPWSMLPPTNLFEAMGAFSHFSFDLSTLINGQNLPIGEVPGTYMSEYLLIKLPDIAVAGLVAAIPFGILALLRADAARRRRQLVFLPLVLALAVPVTFTLAEHPPLYNGIRHFLFVIPPATIAAALGIAALWQAALRLSPVLALATAATAGSLFAFNAVTFVALHPYEYVGYNQLVGGLKGADGRFEGDYWSATMREAATALRTGIEAHPPAKPYKVAICAEDGQIQPFLGPDLELTESWDDADFLLTARNVGCDNLVPGLTYRTISRLGVPLAMVVDLRARHMPIVEPLPWDDDADPQTPAVSFNGPGSATVARKAP</sequence>
<evidence type="ECO:0000256" key="1">
    <source>
        <dbReference type="ARBA" id="ARBA00004651"/>
    </source>
</evidence>
<feature type="transmembrane region" description="Helical" evidence="9">
    <location>
        <begin position="398"/>
        <end position="421"/>
    </location>
</feature>
<evidence type="ECO:0000313" key="11">
    <source>
        <dbReference type="Proteomes" id="UP001143330"/>
    </source>
</evidence>
<evidence type="ECO:0000256" key="3">
    <source>
        <dbReference type="ARBA" id="ARBA00022676"/>
    </source>
</evidence>
<feature type="region of interest" description="Disordered" evidence="8">
    <location>
        <begin position="547"/>
        <end position="575"/>
    </location>
</feature>
<dbReference type="RefSeq" id="WP_246547044.1">
    <property type="nucleotide sequence ID" value="NZ_BSFM01000010.1"/>
</dbReference>
<dbReference type="AlphaFoldDB" id="A0A9W6JWS9"/>
<feature type="transmembrane region" description="Helical" evidence="9">
    <location>
        <begin position="82"/>
        <end position="101"/>
    </location>
</feature>
<evidence type="ECO:0000256" key="6">
    <source>
        <dbReference type="ARBA" id="ARBA00022989"/>
    </source>
</evidence>
<feature type="transmembrane region" description="Helical" evidence="9">
    <location>
        <begin position="113"/>
        <end position="130"/>
    </location>
</feature>
<feature type="transmembrane region" description="Helical" evidence="9">
    <location>
        <begin position="168"/>
        <end position="186"/>
    </location>
</feature>
<evidence type="ECO:0000256" key="5">
    <source>
        <dbReference type="ARBA" id="ARBA00022692"/>
    </source>
</evidence>
<feature type="transmembrane region" description="Helical" evidence="9">
    <location>
        <begin position="312"/>
        <end position="329"/>
    </location>
</feature>
<keyword evidence="5 9" id="KW-0812">Transmembrane</keyword>
<dbReference type="EMBL" id="BSFM01000010">
    <property type="protein sequence ID" value="GLK83729.1"/>
    <property type="molecule type" value="Genomic_DNA"/>
</dbReference>
<gene>
    <name evidence="10" type="ORF">GCM10017653_17980</name>
</gene>
<protein>
    <recommendedName>
        <fullName evidence="12">Glycosyltransferase RgtA/B/C/D-like domain-containing protein</fullName>
    </recommendedName>
</protein>
<keyword evidence="4" id="KW-0808">Transferase</keyword>
<evidence type="ECO:0000256" key="7">
    <source>
        <dbReference type="ARBA" id="ARBA00023136"/>
    </source>
</evidence>
<keyword evidence="3" id="KW-0328">Glycosyltransferase</keyword>
<evidence type="ECO:0000256" key="4">
    <source>
        <dbReference type="ARBA" id="ARBA00022679"/>
    </source>
</evidence>
<proteinExistence type="predicted"/>
<dbReference type="GO" id="GO:0016763">
    <property type="term" value="F:pentosyltransferase activity"/>
    <property type="evidence" value="ECO:0007669"/>
    <property type="project" value="TreeGrafter"/>
</dbReference>
<dbReference type="GO" id="GO:0009103">
    <property type="term" value="P:lipopolysaccharide biosynthetic process"/>
    <property type="evidence" value="ECO:0007669"/>
    <property type="project" value="UniProtKB-ARBA"/>
</dbReference>
<dbReference type="PANTHER" id="PTHR33908">
    <property type="entry name" value="MANNOSYLTRANSFERASE YKCB-RELATED"/>
    <property type="match status" value="1"/>
</dbReference>
<keyword evidence="2" id="KW-1003">Cell membrane</keyword>
<feature type="transmembrane region" description="Helical" evidence="9">
    <location>
        <begin position="370"/>
        <end position="391"/>
    </location>
</feature>
<feature type="transmembrane region" description="Helical" evidence="9">
    <location>
        <begin position="30"/>
        <end position="50"/>
    </location>
</feature>
<dbReference type="InterPro" id="IPR050297">
    <property type="entry name" value="LipidA_mod_glycosyltrf_83"/>
</dbReference>
<feature type="transmembrane region" description="Helical" evidence="9">
    <location>
        <begin position="198"/>
        <end position="227"/>
    </location>
</feature>
<evidence type="ECO:0000256" key="8">
    <source>
        <dbReference type="SAM" id="MobiDB-lite"/>
    </source>
</evidence>
<reference evidence="10" key="2">
    <citation type="submission" date="2023-01" db="EMBL/GenBank/DDBJ databases">
        <authorList>
            <person name="Sun Q."/>
            <person name="Evtushenko L."/>
        </authorList>
    </citation>
    <scope>NUCLEOTIDE SEQUENCE</scope>
    <source>
        <strain evidence="10">VKM B-2789</strain>
    </source>
</reference>
<feature type="transmembrane region" description="Helical" evidence="9">
    <location>
        <begin position="142"/>
        <end position="161"/>
    </location>
</feature>
<evidence type="ECO:0000256" key="9">
    <source>
        <dbReference type="SAM" id="Phobius"/>
    </source>
</evidence>
<evidence type="ECO:0000256" key="2">
    <source>
        <dbReference type="ARBA" id="ARBA00022475"/>
    </source>
</evidence>
<evidence type="ECO:0008006" key="12">
    <source>
        <dbReference type="Google" id="ProtNLM"/>
    </source>
</evidence>
<dbReference type="Proteomes" id="UP001143330">
    <property type="component" value="Unassembled WGS sequence"/>
</dbReference>
<dbReference type="PANTHER" id="PTHR33908:SF11">
    <property type="entry name" value="MEMBRANE PROTEIN"/>
    <property type="match status" value="1"/>
</dbReference>
<comment type="caution">
    <text evidence="10">The sequence shown here is derived from an EMBL/GenBank/DDBJ whole genome shotgun (WGS) entry which is preliminary data.</text>
</comment>
<comment type="subcellular location">
    <subcellularLocation>
        <location evidence="1">Cell membrane</location>
        <topology evidence="1">Multi-pass membrane protein</topology>
    </subcellularLocation>
</comment>
<accession>A0A9W6JWS9</accession>
<feature type="transmembrane region" description="Helical" evidence="9">
    <location>
        <begin position="341"/>
        <end position="358"/>
    </location>
</feature>
<keyword evidence="6 9" id="KW-1133">Transmembrane helix</keyword>
<reference evidence="10" key="1">
    <citation type="journal article" date="2014" name="Int. J. Syst. Evol. Microbiol.">
        <title>Complete genome sequence of Corynebacterium casei LMG S-19264T (=DSM 44701T), isolated from a smear-ripened cheese.</title>
        <authorList>
            <consortium name="US DOE Joint Genome Institute (JGI-PGF)"/>
            <person name="Walter F."/>
            <person name="Albersmeier A."/>
            <person name="Kalinowski J."/>
            <person name="Ruckert C."/>
        </authorList>
    </citation>
    <scope>NUCLEOTIDE SEQUENCE</scope>
    <source>
        <strain evidence="10">VKM B-2789</strain>
    </source>
</reference>
<keyword evidence="11" id="KW-1185">Reference proteome</keyword>
<keyword evidence="7 9" id="KW-0472">Membrane</keyword>
<feature type="transmembrane region" description="Helical" evidence="9">
    <location>
        <begin position="239"/>
        <end position="260"/>
    </location>
</feature>